<dbReference type="PANTHER" id="PTHR43585:SF2">
    <property type="entry name" value="ATP-GRASP ENZYME FSQD"/>
    <property type="match status" value="1"/>
</dbReference>
<dbReference type="InterPro" id="IPR011761">
    <property type="entry name" value="ATP-grasp"/>
</dbReference>
<proteinExistence type="predicted"/>
<dbReference type="EMBL" id="DYXC01000028">
    <property type="protein sequence ID" value="HJF13544.1"/>
    <property type="molecule type" value="Genomic_DNA"/>
</dbReference>
<accession>A0A921FKY0</accession>
<evidence type="ECO:0000259" key="5">
    <source>
        <dbReference type="PROSITE" id="PS50975"/>
    </source>
</evidence>
<dbReference type="GO" id="GO:0046872">
    <property type="term" value="F:metal ion binding"/>
    <property type="evidence" value="ECO:0007669"/>
    <property type="project" value="InterPro"/>
</dbReference>
<dbReference type="SUPFAM" id="SSF56059">
    <property type="entry name" value="Glutathione synthetase ATP-binding domain-like"/>
    <property type="match status" value="1"/>
</dbReference>
<evidence type="ECO:0000256" key="4">
    <source>
        <dbReference type="PROSITE-ProRule" id="PRU00409"/>
    </source>
</evidence>
<sequence length="436" mass="49501">MPLHIFVLGLDDLGRTELATLPDAADFVFHGLMTLDELQSGTIDLPALLDKAQRQLDNFDGTIDGIVGYWDFPISLMVPILCARYHLPSKNLDAAVKCEHKYWSRLEQQRFIDEYPKFDLIDLHDPKATLPAHMSYPVWAKPIKSFSSEGAYRVTSDEQLQTVLAKRREAPERAGPAFDEILARLDLPEEIAAIPGSAYMVEEAATGSQCTIEGYNWDGEVYLTGIVDSLHYENSSSFLRYRYPSELPEDVCRRIRSVTQRVMTGLGLRNSTFNVEYFWDVNTDRLVLLEVNTRHSQSHAPLFRSVDGLTNHAQMIDLALGRKPRQPVGEGYFKTASKWMYRWFADGIVRKLPSARDIAELEQRYPGTIIELDVTQGQQLSNSFSQDSYSYMLATMYTTGQTDEQVVEIYEACVNALQFEIENCEDHDAKSHDTAV</sequence>
<evidence type="ECO:0000256" key="3">
    <source>
        <dbReference type="ARBA" id="ARBA00022840"/>
    </source>
</evidence>
<evidence type="ECO:0000256" key="2">
    <source>
        <dbReference type="ARBA" id="ARBA00022741"/>
    </source>
</evidence>
<evidence type="ECO:0000313" key="6">
    <source>
        <dbReference type="EMBL" id="HJF13544.1"/>
    </source>
</evidence>
<protein>
    <submittedName>
        <fullName evidence="6">ATP-grasp domain-containing protein</fullName>
    </submittedName>
</protein>
<keyword evidence="1" id="KW-0436">Ligase</keyword>
<evidence type="ECO:0000256" key="1">
    <source>
        <dbReference type="ARBA" id="ARBA00022598"/>
    </source>
</evidence>
<name>A0A921FKY0_9MICC</name>
<dbReference type="GO" id="GO:0016874">
    <property type="term" value="F:ligase activity"/>
    <property type="evidence" value="ECO:0007669"/>
    <property type="project" value="UniProtKB-KW"/>
</dbReference>
<dbReference type="InterPro" id="IPR052032">
    <property type="entry name" value="ATP-dep_AA_Ligase"/>
</dbReference>
<dbReference type="Pfam" id="PF13535">
    <property type="entry name" value="ATP-grasp_4"/>
    <property type="match status" value="1"/>
</dbReference>
<feature type="domain" description="ATP-grasp" evidence="5">
    <location>
        <begin position="105"/>
        <end position="320"/>
    </location>
</feature>
<dbReference type="RefSeq" id="WP_303902025.1">
    <property type="nucleotide sequence ID" value="NZ_DYXC01000028.1"/>
</dbReference>
<evidence type="ECO:0000313" key="7">
    <source>
        <dbReference type="Proteomes" id="UP000703315"/>
    </source>
</evidence>
<comment type="caution">
    <text evidence="6">The sequence shown here is derived from an EMBL/GenBank/DDBJ whole genome shotgun (WGS) entry which is preliminary data.</text>
</comment>
<gene>
    <name evidence="6" type="ORF">K8V32_01915</name>
</gene>
<keyword evidence="2 4" id="KW-0547">Nucleotide-binding</keyword>
<dbReference type="Gene3D" id="3.30.470.20">
    <property type="entry name" value="ATP-grasp fold, B domain"/>
    <property type="match status" value="1"/>
</dbReference>
<reference evidence="6" key="2">
    <citation type="submission" date="2021-09" db="EMBL/GenBank/DDBJ databases">
        <authorList>
            <person name="Gilroy R."/>
        </authorList>
    </citation>
    <scope>NUCLEOTIDE SEQUENCE</scope>
    <source>
        <strain evidence="6">ChiHjej13B12-14962</strain>
    </source>
</reference>
<organism evidence="6 7">
    <name type="scientific">Enteractinococcus helveticum</name>
    <dbReference type="NCBI Taxonomy" id="1837282"/>
    <lineage>
        <taxon>Bacteria</taxon>
        <taxon>Bacillati</taxon>
        <taxon>Actinomycetota</taxon>
        <taxon>Actinomycetes</taxon>
        <taxon>Micrococcales</taxon>
        <taxon>Micrococcaceae</taxon>
    </lineage>
</organism>
<dbReference type="PANTHER" id="PTHR43585">
    <property type="entry name" value="FUMIPYRROLE BIOSYNTHESIS PROTEIN C"/>
    <property type="match status" value="1"/>
</dbReference>
<dbReference type="GO" id="GO:0005524">
    <property type="term" value="F:ATP binding"/>
    <property type="evidence" value="ECO:0007669"/>
    <property type="project" value="UniProtKB-UniRule"/>
</dbReference>
<reference evidence="6" key="1">
    <citation type="journal article" date="2021" name="PeerJ">
        <title>Extensive microbial diversity within the chicken gut microbiome revealed by metagenomics and culture.</title>
        <authorList>
            <person name="Gilroy R."/>
            <person name="Ravi A."/>
            <person name="Getino M."/>
            <person name="Pursley I."/>
            <person name="Horton D.L."/>
            <person name="Alikhan N.F."/>
            <person name="Baker D."/>
            <person name="Gharbi K."/>
            <person name="Hall N."/>
            <person name="Watson M."/>
            <person name="Adriaenssens E.M."/>
            <person name="Foster-Nyarko E."/>
            <person name="Jarju S."/>
            <person name="Secka A."/>
            <person name="Antonio M."/>
            <person name="Oren A."/>
            <person name="Chaudhuri R.R."/>
            <person name="La Ragione R."/>
            <person name="Hildebrand F."/>
            <person name="Pallen M.J."/>
        </authorList>
    </citation>
    <scope>NUCLEOTIDE SEQUENCE</scope>
    <source>
        <strain evidence="6">ChiHjej13B12-14962</strain>
    </source>
</reference>
<dbReference type="Proteomes" id="UP000703315">
    <property type="component" value="Unassembled WGS sequence"/>
</dbReference>
<keyword evidence="3 4" id="KW-0067">ATP-binding</keyword>
<dbReference type="PROSITE" id="PS50975">
    <property type="entry name" value="ATP_GRASP"/>
    <property type="match status" value="1"/>
</dbReference>
<dbReference type="AlphaFoldDB" id="A0A921FKY0"/>